<comment type="caution">
    <text evidence="2">The sequence shown here is derived from an EMBL/GenBank/DDBJ whole genome shotgun (WGS) entry which is preliminary data.</text>
</comment>
<reference evidence="2 3" key="1">
    <citation type="journal article" date="2022" name="Nat. Genet.">
        <title>Improved pea reference genome and pan-genome highlight genomic features and evolutionary characteristics.</title>
        <authorList>
            <person name="Yang T."/>
            <person name="Liu R."/>
            <person name="Luo Y."/>
            <person name="Hu S."/>
            <person name="Wang D."/>
            <person name="Wang C."/>
            <person name="Pandey M.K."/>
            <person name="Ge S."/>
            <person name="Xu Q."/>
            <person name="Li N."/>
            <person name="Li G."/>
            <person name="Huang Y."/>
            <person name="Saxena R.K."/>
            <person name="Ji Y."/>
            <person name="Li M."/>
            <person name="Yan X."/>
            <person name="He Y."/>
            <person name="Liu Y."/>
            <person name="Wang X."/>
            <person name="Xiang C."/>
            <person name="Varshney R.K."/>
            <person name="Ding H."/>
            <person name="Gao S."/>
            <person name="Zong X."/>
        </authorList>
    </citation>
    <scope>NUCLEOTIDE SEQUENCE [LARGE SCALE GENOMIC DNA]</scope>
    <source>
        <strain evidence="2 3">cv. Zhongwan 6</strain>
    </source>
</reference>
<dbReference type="GO" id="GO:0051301">
    <property type="term" value="P:cell division"/>
    <property type="evidence" value="ECO:0007669"/>
    <property type="project" value="InterPro"/>
</dbReference>
<dbReference type="GO" id="GO:0009706">
    <property type="term" value="C:chloroplast inner membrane"/>
    <property type="evidence" value="ECO:0007669"/>
    <property type="project" value="EnsemblPlants"/>
</dbReference>
<evidence type="ECO:0008006" key="4">
    <source>
        <dbReference type="Google" id="ProtNLM"/>
    </source>
</evidence>
<organism evidence="2 3">
    <name type="scientific">Pisum sativum</name>
    <name type="common">Garden pea</name>
    <name type="synonym">Lathyrus oleraceus</name>
    <dbReference type="NCBI Taxonomy" id="3888"/>
    <lineage>
        <taxon>Eukaryota</taxon>
        <taxon>Viridiplantae</taxon>
        <taxon>Streptophyta</taxon>
        <taxon>Embryophyta</taxon>
        <taxon>Tracheophyta</taxon>
        <taxon>Spermatophyta</taxon>
        <taxon>Magnoliopsida</taxon>
        <taxon>eudicotyledons</taxon>
        <taxon>Gunneridae</taxon>
        <taxon>Pentapetalae</taxon>
        <taxon>rosids</taxon>
        <taxon>fabids</taxon>
        <taxon>Fabales</taxon>
        <taxon>Fabaceae</taxon>
        <taxon>Papilionoideae</taxon>
        <taxon>50 kb inversion clade</taxon>
        <taxon>NPAAA clade</taxon>
        <taxon>Hologalegina</taxon>
        <taxon>IRL clade</taxon>
        <taxon>Fabeae</taxon>
        <taxon>Lathyrus</taxon>
    </lineage>
</organism>
<gene>
    <name evidence="2" type="ORF">KIW84_023729</name>
</gene>
<protein>
    <recommendedName>
        <fullName evidence="4">Plastid division regulator MinE</fullName>
    </recommendedName>
</protein>
<dbReference type="AlphaFoldDB" id="A0A9D5BC48"/>
<proteinExistence type="inferred from homology"/>
<dbReference type="Proteomes" id="UP001058974">
    <property type="component" value="Chromosome 2"/>
</dbReference>
<dbReference type="PANTHER" id="PTHR33404:SF2">
    <property type="entry name" value="CELL DIVISION TOPOLOGICAL SPECIFICITY FACTOR HOMOLOG, CHLOROPLASTIC"/>
    <property type="match status" value="1"/>
</dbReference>
<dbReference type="GO" id="GO:0010020">
    <property type="term" value="P:chloroplast fission"/>
    <property type="evidence" value="ECO:0007669"/>
    <property type="project" value="EnsemblPlants"/>
</dbReference>
<evidence type="ECO:0000313" key="3">
    <source>
        <dbReference type="Proteomes" id="UP001058974"/>
    </source>
</evidence>
<comment type="similarity">
    <text evidence="1">Belongs to the MinE family.</text>
</comment>
<evidence type="ECO:0000313" key="2">
    <source>
        <dbReference type="EMBL" id="KAI5437721.1"/>
    </source>
</evidence>
<dbReference type="Gene3D" id="3.30.1070.10">
    <property type="entry name" value="Cell division topological specificity factor MinE"/>
    <property type="match status" value="1"/>
</dbReference>
<dbReference type="GO" id="GO:0042802">
    <property type="term" value="F:identical protein binding"/>
    <property type="evidence" value="ECO:0007669"/>
    <property type="project" value="EnsemblPlants"/>
</dbReference>
<dbReference type="Pfam" id="PF03776">
    <property type="entry name" value="MinE"/>
    <property type="match status" value="1"/>
</dbReference>
<dbReference type="InterPro" id="IPR005527">
    <property type="entry name" value="MinE"/>
</dbReference>
<dbReference type="Gramene" id="Psat02G0372900-T1">
    <property type="protein sequence ID" value="KAI5437721.1"/>
    <property type="gene ID" value="KIW84_023729"/>
</dbReference>
<name>A0A9D5BC48_PEA</name>
<dbReference type="PANTHER" id="PTHR33404">
    <property type="entry name" value="CELL DIVISION TOPOLOGICAL SPECIFICITY FACTOR HOMOLOG, CHLOROPLASTIC"/>
    <property type="match status" value="1"/>
</dbReference>
<dbReference type="GO" id="GO:0051117">
    <property type="term" value="F:ATPase binding"/>
    <property type="evidence" value="ECO:0007669"/>
    <property type="project" value="EnsemblPlants"/>
</dbReference>
<sequence>MAICGDLRVTSSLPLYRSHTLLPTTSFLPQKVDFHCLLNGGSSRSEFTPKHSSVATVRSNMRGYYKPIFAVLGGSNFSSKSVSQETENFLLDAVNMGFFERLNLAWKIVFPSAMSKRSSVARIAKQRLKVILLSDRCEVSDEAKRKIVNNIVQSLSDFLEIESQDKVQLNVSADTDIGTICSVTVPVRRVKPEYQEVDEAGTITNIEYKDTGDISGSVDVRFDFCVPDETSRF</sequence>
<dbReference type="EMBL" id="JAMSHJ010000002">
    <property type="protein sequence ID" value="KAI5437721.1"/>
    <property type="molecule type" value="Genomic_DNA"/>
</dbReference>
<dbReference type="Gramene" id="Psat2g127440.2">
    <property type="protein sequence ID" value="Psat2g127440.2.cds"/>
    <property type="gene ID" value="Psat2g127440"/>
</dbReference>
<evidence type="ECO:0000256" key="1">
    <source>
        <dbReference type="ARBA" id="ARBA00008168"/>
    </source>
</evidence>
<keyword evidence="3" id="KW-1185">Reference proteome</keyword>
<accession>A0A9D5BC48</accession>
<dbReference type="InterPro" id="IPR036707">
    <property type="entry name" value="MinE_sf"/>
</dbReference>
<dbReference type="OrthoDB" id="1606438at2759"/>